<keyword evidence="7 11" id="KW-0812">Transmembrane</keyword>
<dbReference type="InterPro" id="IPR000515">
    <property type="entry name" value="MetI-like"/>
</dbReference>
<dbReference type="SUPFAM" id="SSF161098">
    <property type="entry name" value="MetI-like"/>
    <property type="match status" value="1"/>
</dbReference>
<organism evidence="14 15">
    <name type="scientific">Allorhizobium ampelinum (strain ATCC BAA-846 / DSM 112012 / S4)</name>
    <name type="common">Agrobacterium vitis (strain S4)</name>
    <dbReference type="NCBI Taxonomy" id="311402"/>
    <lineage>
        <taxon>Bacteria</taxon>
        <taxon>Pseudomonadati</taxon>
        <taxon>Pseudomonadota</taxon>
        <taxon>Alphaproteobacteria</taxon>
        <taxon>Hyphomicrobiales</taxon>
        <taxon>Rhizobiaceae</taxon>
        <taxon>Rhizobium/Agrobacterium group</taxon>
        <taxon>Allorhizobium</taxon>
        <taxon>Allorhizobium ampelinum</taxon>
    </lineage>
</organism>
<evidence type="ECO:0000256" key="8">
    <source>
        <dbReference type="ARBA" id="ARBA00022989"/>
    </source>
</evidence>
<dbReference type="PROSITE" id="PS50928">
    <property type="entry name" value="ABC_TM1"/>
    <property type="match status" value="1"/>
</dbReference>
<evidence type="ECO:0000313" key="15">
    <source>
        <dbReference type="Proteomes" id="UP000001596"/>
    </source>
</evidence>
<keyword evidence="8 11" id="KW-1133">Transmembrane helix</keyword>
<dbReference type="GO" id="GO:0005886">
    <property type="term" value="C:plasma membrane"/>
    <property type="evidence" value="ECO:0007669"/>
    <property type="project" value="UniProtKB-SubCell"/>
</dbReference>
<evidence type="ECO:0000259" key="13">
    <source>
        <dbReference type="PROSITE" id="PS50928"/>
    </source>
</evidence>
<gene>
    <name evidence="12" type="primary">ugpE</name>
    <name evidence="14" type="ordered locus">Avi_5330</name>
</gene>
<keyword evidence="12" id="KW-0997">Cell inner membrane</keyword>
<name>B9K0S6_ALLAM</name>
<dbReference type="InterPro" id="IPR035906">
    <property type="entry name" value="MetI-like_sf"/>
</dbReference>
<comment type="function">
    <text evidence="10 12">Part of the ABC transporter complex UgpBAEC involved in sn-glycerol-3-phosphate (G3P) import. Probably responsible for the translocation of the substrate across the membrane.</text>
</comment>
<evidence type="ECO:0000256" key="12">
    <source>
        <dbReference type="RuleBase" id="RU363056"/>
    </source>
</evidence>
<protein>
    <recommendedName>
        <fullName evidence="4 12">sn-glycerol-3-phosphate transport system permease protein UgpE</fullName>
    </recommendedName>
</protein>
<evidence type="ECO:0000256" key="6">
    <source>
        <dbReference type="ARBA" id="ARBA00022475"/>
    </source>
</evidence>
<evidence type="ECO:0000256" key="5">
    <source>
        <dbReference type="ARBA" id="ARBA00022448"/>
    </source>
</evidence>
<feature type="transmembrane region" description="Helical" evidence="11">
    <location>
        <begin position="239"/>
        <end position="260"/>
    </location>
</feature>
<feature type="transmembrane region" description="Helical" evidence="11">
    <location>
        <begin position="105"/>
        <end position="126"/>
    </location>
</feature>
<comment type="subunit">
    <text evidence="3 12">The complex is composed of two ATP-binding proteins (UgpC), two transmembrane proteins (UgpA and UgpE) and a solute-binding protein (UgpB).</text>
</comment>
<keyword evidence="9 11" id="KW-0472">Membrane</keyword>
<evidence type="ECO:0000256" key="7">
    <source>
        <dbReference type="ARBA" id="ARBA00022692"/>
    </source>
</evidence>
<dbReference type="Proteomes" id="UP000001596">
    <property type="component" value="Chromosome 2"/>
</dbReference>
<dbReference type="AlphaFoldDB" id="B9K0S6"/>
<dbReference type="eggNOG" id="COG0395">
    <property type="taxonomic scope" value="Bacteria"/>
</dbReference>
<dbReference type="Pfam" id="PF00528">
    <property type="entry name" value="BPD_transp_1"/>
    <property type="match status" value="1"/>
</dbReference>
<keyword evidence="6 12" id="KW-1003">Cell membrane</keyword>
<evidence type="ECO:0000256" key="9">
    <source>
        <dbReference type="ARBA" id="ARBA00023136"/>
    </source>
</evidence>
<feature type="transmembrane region" description="Helical" evidence="11">
    <location>
        <begin position="180"/>
        <end position="202"/>
    </location>
</feature>
<evidence type="ECO:0000256" key="4">
    <source>
        <dbReference type="ARBA" id="ARBA00020515"/>
    </source>
</evidence>
<evidence type="ECO:0000256" key="11">
    <source>
        <dbReference type="RuleBase" id="RU363032"/>
    </source>
</evidence>
<comment type="similarity">
    <text evidence="2 11">Belongs to the binding-protein-dependent transport system permease family.</text>
</comment>
<evidence type="ECO:0000256" key="10">
    <source>
        <dbReference type="ARBA" id="ARBA00037054"/>
    </source>
</evidence>
<dbReference type="Gene3D" id="1.10.3720.10">
    <property type="entry name" value="MetI-like"/>
    <property type="match status" value="1"/>
</dbReference>
<dbReference type="HOGENOM" id="CLU_016047_1_1_5"/>
<dbReference type="STRING" id="311402.Avi_5330"/>
<feature type="domain" description="ABC transmembrane type-1" evidence="13">
    <location>
        <begin position="70"/>
        <end position="260"/>
    </location>
</feature>
<reference evidence="14 15" key="1">
    <citation type="journal article" date="2009" name="J. Bacteriol.">
        <title>Genome sequences of three Agrobacterium biovars help elucidate the evolution of multichromosome genomes in bacteria.</title>
        <authorList>
            <person name="Slater S.C."/>
            <person name="Goldman B.S."/>
            <person name="Goodner B."/>
            <person name="Setubal J.C."/>
            <person name="Farrand S.K."/>
            <person name="Nester E.W."/>
            <person name="Burr T.J."/>
            <person name="Banta L."/>
            <person name="Dickerman A.W."/>
            <person name="Paulsen I."/>
            <person name="Otten L."/>
            <person name="Suen G."/>
            <person name="Welch R."/>
            <person name="Almeida N.F."/>
            <person name="Arnold F."/>
            <person name="Burton O.T."/>
            <person name="Du Z."/>
            <person name="Ewing A."/>
            <person name="Godsy E."/>
            <person name="Heisel S."/>
            <person name="Houmiel K.L."/>
            <person name="Jhaveri J."/>
            <person name="Lu J."/>
            <person name="Miller N.M."/>
            <person name="Norton S."/>
            <person name="Chen Q."/>
            <person name="Phoolcharoen W."/>
            <person name="Ohlin V."/>
            <person name="Ondrusek D."/>
            <person name="Pride N."/>
            <person name="Stricklin S.L."/>
            <person name="Sun J."/>
            <person name="Wheeler C."/>
            <person name="Wilson L."/>
            <person name="Zhu H."/>
            <person name="Wood D.W."/>
        </authorList>
    </citation>
    <scope>NUCLEOTIDE SEQUENCE [LARGE SCALE GENOMIC DNA]</scope>
    <source>
        <strain evidence="15">S4 / ATCC BAA-846</strain>
    </source>
</reference>
<dbReference type="GO" id="GO:0055085">
    <property type="term" value="P:transmembrane transport"/>
    <property type="evidence" value="ECO:0007669"/>
    <property type="project" value="InterPro"/>
</dbReference>
<dbReference type="CDD" id="cd06261">
    <property type="entry name" value="TM_PBP2"/>
    <property type="match status" value="1"/>
</dbReference>
<feature type="transmembrane region" description="Helical" evidence="11">
    <location>
        <begin position="12"/>
        <end position="30"/>
    </location>
</feature>
<comment type="subcellular location">
    <subcellularLocation>
        <location evidence="12">Cell inner membrane</location>
        <topology evidence="12">Multi-pass membrane protein</topology>
    </subcellularLocation>
    <subcellularLocation>
        <location evidence="1 11">Cell membrane</location>
        <topology evidence="1 11">Multi-pass membrane protein</topology>
    </subcellularLocation>
</comment>
<dbReference type="EMBL" id="CP000634">
    <property type="protein sequence ID" value="ACM38474.1"/>
    <property type="molecule type" value="Genomic_DNA"/>
</dbReference>
<dbReference type="KEGG" id="avi:Avi_5330"/>
<keyword evidence="15" id="KW-1185">Reference proteome</keyword>
<proteinExistence type="inferred from homology"/>
<evidence type="ECO:0000256" key="3">
    <source>
        <dbReference type="ARBA" id="ARBA00011557"/>
    </source>
</evidence>
<keyword evidence="5 11" id="KW-0813">Transport</keyword>
<dbReference type="PANTHER" id="PTHR43744">
    <property type="entry name" value="ABC TRANSPORTER PERMEASE PROTEIN MG189-RELATED-RELATED"/>
    <property type="match status" value="1"/>
</dbReference>
<accession>B9K0S6</accession>
<evidence type="ECO:0000256" key="1">
    <source>
        <dbReference type="ARBA" id="ARBA00004651"/>
    </source>
</evidence>
<sequence length="274" mass="30272">MMTRFRTYLPHILLAAGAFVMLLPFYWMVLTSIRSPSEIFNVSLWPIPEKFEGVENYARAASQVPMARFMLNGVIVCFGILFVQVVTAVPAAYALAKLRFPGRKLLLTLVIAALCVPIQALALPLFVGLAKAQLLNTYFAMMAPFFLSVFAIFLFHQSFRSYPDEIIEAARMDGFSEMEICWGLVLRGSLPSLAAFAVFSLVAHWNDLYWPMIVISDTNLAPPPLGMLLFADVESGANYGALMAGATLITAPMVLCFLLARRHFIAGITMTGVK</sequence>
<evidence type="ECO:0000313" key="14">
    <source>
        <dbReference type="EMBL" id="ACM38474.1"/>
    </source>
</evidence>
<feature type="transmembrane region" description="Helical" evidence="11">
    <location>
        <begin position="69"/>
        <end position="93"/>
    </location>
</feature>
<dbReference type="PANTHER" id="PTHR43744:SF8">
    <property type="entry name" value="SN-GLYCEROL-3-PHOSPHATE TRANSPORT SYSTEM PERMEASE PROTEIN UGPE"/>
    <property type="match status" value="1"/>
</dbReference>
<evidence type="ECO:0000256" key="2">
    <source>
        <dbReference type="ARBA" id="ARBA00009306"/>
    </source>
</evidence>
<feature type="transmembrane region" description="Helical" evidence="11">
    <location>
        <begin position="138"/>
        <end position="159"/>
    </location>
</feature>